<evidence type="ECO:0000256" key="1">
    <source>
        <dbReference type="SAM" id="MobiDB-lite"/>
    </source>
</evidence>
<evidence type="ECO:0000256" key="2">
    <source>
        <dbReference type="SAM" id="SignalP"/>
    </source>
</evidence>
<accession>A0A2M4B689</accession>
<keyword evidence="2" id="KW-0732">Signal</keyword>
<sequence length="78" mass="8621">MRNTAITTYLFLVLSAWLVDETDGTDYFIIVVREIQRETLGGALFVVMAYQLVSEQNTGGTPDGTMFPPLQHLPRGGS</sequence>
<dbReference type="AlphaFoldDB" id="A0A2M4B689"/>
<name>A0A2M4B689_9DIPT</name>
<feature type="chain" id="PRO_5014759830" evidence="2">
    <location>
        <begin position="25"/>
        <end position="78"/>
    </location>
</feature>
<feature type="signal peptide" evidence="2">
    <location>
        <begin position="1"/>
        <end position="24"/>
    </location>
</feature>
<organism evidence="3">
    <name type="scientific">Anopheles triannulatus</name>
    <dbReference type="NCBI Taxonomy" id="58253"/>
    <lineage>
        <taxon>Eukaryota</taxon>
        <taxon>Metazoa</taxon>
        <taxon>Ecdysozoa</taxon>
        <taxon>Arthropoda</taxon>
        <taxon>Hexapoda</taxon>
        <taxon>Insecta</taxon>
        <taxon>Pterygota</taxon>
        <taxon>Neoptera</taxon>
        <taxon>Endopterygota</taxon>
        <taxon>Diptera</taxon>
        <taxon>Nematocera</taxon>
        <taxon>Culicoidea</taxon>
        <taxon>Culicidae</taxon>
        <taxon>Anophelinae</taxon>
        <taxon>Anopheles</taxon>
    </lineage>
</organism>
<reference evidence="3" key="1">
    <citation type="submission" date="2018-01" db="EMBL/GenBank/DDBJ databases">
        <title>An insight into the sialome of Amazonian anophelines.</title>
        <authorList>
            <person name="Ribeiro J.M."/>
            <person name="Scarpassa V."/>
            <person name="Calvo E."/>
        </authorList>
    </citation>
    <scope>NUCLEOTIDE SEQUENCE</scope>
    <source>
        <tissue evidence="3">Salivary glands</tissue>
    </source>
</reference>
<evidence type="ECO:0000313" key="3">
    <source>
        <dbReference type="EMBL" id="MBW48569.1"/>
    </source>
</evidence>
<proteinExistence type="predicted"/>
<feature type="region of interest" description="Disordered" evidence="1">
    <location>
        <begin position="58"/>
        <end position="78"/>
    </location>
</feature>
<protein>
    <submittedName>
        <fullName evidence="3">Putative secreted protein</fullName>
    </submittedName>
</protein>
<dbReference type="EMBL" id="GGFK01015248">
    <property type="protein sequence ID" value="MBW48569.1"/>
    <property type="molecule type" value="Transcribed_RNA"/>
</dbReference>